<proteinExistence type="inferred from homology"/>
<dbReference type="CDD" id="cd06261">
    <property type="entry name" value="TM_PBP2"/>
    <property type="match status" value="1"/>
</dbReference>
<dbReference type="PANTHER" id="PTHR43744:SF12">
    <property type="entry name" value="ABC TRANSPORTER PERMEASE PROTEIN MG189-RELATED"/>
    <property type="match status" value="1"/>
</dbReference>
<dbReference type="RefSeq" id="WP_076345832.1">
    <property type="nucleotide sequence ID" value="NZ_FTOO01000003.1"/>
</dbReference>
<dbReference type="GO" id="GO:0005886">
    <property type="term" value="C:plasma membrane"/>
    <property type="evidence" value="ECO:0007669"/>
    <property type="project" value="UniProtKB-SubCell"/>
</dbReference>
<evidence type="ECO:0000256" key="4">
    <source>
        <dbReference type="ARBA" id="ARBA00022692"/>
    </source>
</evidence>
<keyword evidence="3" id="KW-1003">Cell membrane</keyword>
<feature type="transmembrane region" description="Helical" evidence="7">
    <location>
        <begin position="205"/>
        <end position="228"/>
    </location>
</feature>
<dbReference type="InterPro" id="IPR000515">
    <property type="entry name" value="MetI-like"/>
</dbReference>
<accession>A0A1N7LM50</accession>
<evidence type="ECO:0000256" key="3">
    <source>
        <dbReference type="ARBA" id="ARBA00022475"/>
    </source>
</evidence>
<keyword evidence="10" id="KW-1185">Reference proteome</keyword>
<evidence type="ECO:0000313" key="10">
    <source>
        <dbReference type="Proteomes" id="UP000186156"/>
    </source>
</evidence>
<evidence type="ECO:0000256" key="7">
    <source>
        <dbReference type="RuleBase" id="RU363032"/>
    </source>
</evidence>
<dbReference type="SUPFAM" id="SSF161098">
    <property type="entry name" value="MetI-like"/>
    <property type="match status" value="1"/>
</dbReference>
<comment type="similarity">
    <text evidence="7">Belongs to the binding-protein-dependent transport system permease family.</text>
</comment>
<feature type="transmembrane region" description="Helical" evidence="7">
    <location>
        <begin position="28"/>
        <end position="53"/>
    </location>
</feature>
<evidence type="ECO:0000313" key="9">
    <source>
        <dbReference type="EMBL" id="SIS74859.1"/>
    </source>
</evidence>
<feature type="domain" description="ABC transmembrane type-1" evidence="8">
    <location>
        <begin position="95"/>
        <end position="293"/>
    </location>
</feature>
<evidence type="ECO:0000256" key="6">
    <source>
        <dbReference type="ARBA" id="ARBA00023136"/>
    </source>
</evidence>
<keyword evidence="5 7" id="KW-1133">Transmembrane helix</keyword>
<dbReference type="Pfam" id="PF00528">
    <property type="entry name" value="BPD_transp_1"/>
    <property type="match status" value="1"/>
</dbReference>
<organism evidence="9 10">
    <name type="scientific">Alicyclobacillus vulcanalis</name>
    <dbReference type="NCBI Taxonomy" id="252246"/>
    <lineage>
        <taxon>Bacteria</taxon>
        <taxon>Bacillati</taxon>
        <taxon>Bacillota</taxon>
        <taxon>Bacilli</taxon>
        <taxon>Bacillales</taxon>
        <taxon>Alicyclobacillaceae</taxon>
        <taxon>Alicyclobacillus</taxon>
    </lineage>
</organism>
<evidence type="ECO:0000256" key="2">
    <source>
        <dbReference type="ARBA" id="ARBA00022448"/>
    </source>
</evidence>
<dbReference type="GO" id="GO:0055085">
    <property type="term" value="P:transmembrane transport"/>
    <property type="evidence" value="ECO:0007669"/>
    <property type="project" value="InterPro"/>
</dbReference>
<feature type="transmembrane region" description="Helical" evidence="7">
    <location>
        <begin position="163"/>
        <end position="184"/>
    </location>
</feature>
<sequence length="308" mass="34011">MSSSLHRTTESVSGHRGSSVPSAFTRHLITVVVMAFLVVVAIYFLVPVVWLIIASTKTQTELQSTGIFSLPRDIHLIQNIQLLFQYNNGVFARWFINSIIYSGGVAVLTCLVSAMAGYALAKFDFRGREVLFYVILASMMIPGTVATIPLFVIEQPLHLVNTYFGVILPLIASPFGVYFLRIYIRDVVPNEMLEAAKVDGASEQAIFWRIVLPVVRPAIVTLLLISFIGTWNNFFLPLVLLHNQSLYPLPVGVDVLLSLIATPAADQSMPIYQLVITASLLSILPMIIGFVIFRKQIVTGLTQGSVKL</sequence>
<keyword evidence="6 7" id="KW-0472">Membrane</keyword>
<keyword evidence="2 7" id="KW-0813">Transport</keyword>
<comment type="subcellular location">
    <subcellularLocation>
        <location evidence="1 7">Cell membrane</location>
        <topology evidence="1 7">Multi-pass membrane protein</topology>
    </subcellularLocation>
</comment>
<dbReference type="AlphaFoldDB" id="A0A1N7LM50"/>
<feature type="transmembrane region" description="Helical" evidence="7">
    <location>
        <begin position="271"/>
        <end position="293"/>
    </location>
</feature>
<dbReference type="PROSITE" id="PS50928">
    <property type="entry name" value="ABC_TM1"/>
    <property type="match status" value="1"/>
</dbReference>
<name>A0A1N7LM50_9BACL</name>
<dbReference type="Proteomes" id="UP000186156">
    <property type="component" value="Unassembled WGS sequence"/>
</dbReference>
<feature type="transmembrane region" description="Helical" evidence="7">
    <location>
        <begin position="94"/>
        <end position="118"/>
    </location>
</feature>
<dbReference type="Gene3D" id="1.10.3720.10">
    <property type="entry name" value="MetI-like"/>
    <property type="match status" value="1"/>
</dbReference>
<dbReference type="PANTHER" id="PTHR43744">
    <property type="entry name" value="ABC TRANSPORTER PERMEASE PROTEIN MG189-RELATED-RELATED"/>
    <property type="match status" value="1"/>
</dbReference>
<evidence type="ECO:0000256" key="5">
    <source>
        <dbReference type="ARBA" id="ARBA00022989"/>
    </source>
</evidence>
<reference evidence="10" key="1">
    <citation type="submission" date="2017-01" db="EMBL/GenBank/DDBJ databases">
        <authorList>
            <person name="Varghese N."/>
            <person name="Submissions S."/>
        </authorList>
    </citation>
    <scope>NUCLEOTIDE SEQUENCE [LARGE SCALE GENOMIC DNA]</scope>
    <source>
        <strain evidence="10">DSM 16176</strain>
    </source>
</reference>
<evidence type="ECO:0000256" key="1">
    <source>
        <dbReference type="ARBA" id="ARBA00004651"/>
    </source>
</evidence>
<feature type="transmembrane region" description="Helical" evidence="7">
    <location>
        <begin position="130"/>
        <end position="151"/>
    </location>
</feature>
<dbReference type="EMBL" id="FTOO01000003">
    <property type="protein sequence ID" value="SIS74859.1"/>
    <property type="molecule type" value="Genomic_DNA"/>
</dbReference>
<keyword evidence="4 7" id="KW-0812">Transmembrane</keyword>
<dbReference type="STRING" id="252246.SAMN05421799_103246"/>
<protein>
    <submittedName>
        <fullName evidence="9">Carbohydrate ABC transporter membrane protein 2, CUT1 family</fullName>
    </submittedName>
</protein>
<gene>
    <name evidence="9" type="ORF">SAMN05421799_103246</name>
</gene>
<evidence type="ECO:0000259" key="8">
    <source>
        <dbReference type="PROSITE" id="PS50928"/>
    </source>
</evidence>
<dbReference type="InterPro" id="IPR035906">
    <property type="entry name" value="MetI-like_sf"/>
</dbReference>